<name>A0A7W6H8Q9_9HYPH</name>
<gene>
    <name evidence="1" type="ORF">GGR04_004389</name>
</gene>
<proteinExistence type="predicted"/>
<reference evidence="1 2" key="1">
    <citation type="submission" date="2020-08" db="EMBL/GenBank/DDBJ databases">
        <title>Genomic Encyclopedia of Type Strains, Phase IV (KMG-IV): sequencing the most valuable type-strain genomes for metagenomic binning, comparative biology and taxonomic classification.</title>
        <authorList>
            <person name="Goeker M."/>
        </authorList>
    </citation>
    <scope>NUCLEOTIDE SEQUENCE [LARGE SCALE GENOMIC DNA]</scope>
    <source>
        <strain evidence="1 2">DSM 102238</strain>
    </source>
</reference>
<comment type="caution">
    <text evidence="1">The sequence shown here is derived from an EMBL/GenBank/DDBJ whole genome shotgun (WGS) entry which is preliminary data.</text>
</comment>
<protein>
    <submittedName>
        <fullName evidence="1">Gamma-glutamyltranspeptidase</fullName>
    </submittedName>
</protein>
<organism evidence="1 2">
    <name type="scientific">Aureimonas pseudogalii</name>
    <dbReference type="NCBI Taxonomy" id="1744844"/>
    <lineage>
        <taxon>Bacteria</taxon>
        <taxon>Pseudomonadati</taxon>
        <taxon>Pseudomonadota</taxon>
        <taxon>Alphaproteobacteria</taxon>
        <taxon>Hyphomicrobiales</taxon>
        <taxon>Aurantimonadaceae</taxon>
        <taxon>Aureimonas</taxon>
    </lineage>
</organism>
<evidence type="ECO:0000313" key="1">
    <source>
        <dbReference type="EMBL" id="MBB4000511.1"/>
    </source>
</evidence>
<sequence length="54" mass="6024">MPMLRDYGRMSVRDVLEPTIFHLAEGHPTLARVSATIAGLAGFFETEWPTSFEA</sequence>
<evidence type="ECO:0000313" key="2">
    <source>
        <dbReference type="Proteomes" id="UP000542776"/>
    </source>
</evidence>
<keyword evidence="2" id="KW-1185">Reference proteome</keyword>
<dbReference type="Proteomes" id="UP000542776">
    <property type="component" value="Unassembled WGS sequence"/>
</dbReference>
<dbReference type="EMBL" id="JACIEK010000022">
    <property type="protein sequence ID" value="MBB4000511.1"/>
    <property type="molecule type" value="Genomic_DNA"/>
</dbReference>
<accession>A0A7W6H8Q9</accession>
<dbReference type="AlphaFoldDB" id="A0A7W6H8Q9"/>